<dbReference type="PANTHER" id="PTHR43591:SF10">
    <property type="entry name" value="ABC TRANSMEMBRANE TYPE-1 DOMAIN-CONTAINING PROTEIN-RELATED"/>
    <property type="match status" value="1"/>
</dbReference>
<evidence type="ECO:0000313" key="4">
    <source>
        <dbReference type="Proteomes" id="UP000639643"/>
    </source>
</evidence>
<protein>
    <submittedName>
        <fullName evidence="3">Umta methyltransferase family protein</fullName>
    </submittedName>
</protein>
<keyword evidence="3" id="KW-0489">Methyltransferase</keyword>
<name>A0A8H6KLM2_9PEZI</name>
<dbReference type="PANTHER" id="PTHR43591">
    <property type="entry name" value="METHYLTRANSFERASE"/>
    <property type="match status" value="1"/>
</dbReference>
<evidence type="ECO:0000256" key="1">
    <source>
        <dbReference type="ARBA" id="ARBA00038158"/>
    </source>
</evidence>
<dbReference type="InterPro" id="IPR029063">
    <property type="entry name" value="SAM-dependent_MTases_sf"/>
</dbReference>
<sequence length="401" mass="44907">MADTSTTQASPPPAPPAGTGTVATSASTSAAPPTEPETEEAPQLETDDEAYVSSFSLVFYATLKVLIFVPTGNRGWCLNRRAAVRLHPRSSFWFGRPWLTATSSNYSASVTSSVVDYPVEYGRRYHAYRPGSYKFPNDEFEMDRLDLAHAMMVKAIGSKLYLAPLEKEKIHDILDIGTGTGICTNSQKICRAVEMGDIFHNAEIIGNDLSAIQPEWTPPNVKFEIDDVESPWIDKKYDYIMCRYMAASIKDWPKLVKNIFDHLNPGGWAEFQEMNSEYYSNDGSYNESHATYKWNQTFVNACSVMGRDACPAPKIRTWVHDAGFENISAKRIKSPLGPWPKDPFFKDLGMMNLCLTLDGLEAFSLKLFCDVLGREKDEVLVELAGVRSELKKGEFHALFDL</sequence>
<dbReference type="EMBL" id="WIGM01000218">
    <property type="protein sequence ID" value="KAF6833346.1"/>
    <property type="molecule type" value="Genomic_DNA"/>
</dbReference>
<evidence type="ECO:0000256" key="2">
    <source>
        <dbReference type="SAM" id="MobiDB-lite"/>
    </source>
</evidence>
<accession>A0A8H6KLM2</accession>
<evidence type="ECO:0000313" key="3">
    <source>
        <dbReference type="EMBL" id="KAF6833346.1"/>
    </source>
</evidence>
<dbReference type="Pfam" id="PF13489">
    <property type="entry name" value="Methyltransf_23"/>
    <property type="match status" value="1"/>
</dbReference>
<keyword evidence="3" id="KW-0808">Transferase</keyword>
<dbReference type="GO" id="GO:0008168">
    <property type="term" value="F:methyltransferase activity"/>
    <property type="evidence" value="ECO:0007669"/>
    <property type="project" value="UniProtKB-KW"/>
</dbReference>
<dbReference type="GO" id="GO:0032259">
    <property type="term" value="P:methylation"/>
    <property type="evidence" value="ECO:0007669"/>
    <property type="project" value="UniProtKB-KW"/>
</dbReference>
<feature type="compositionally biased region" description="Low complexity" evidence="2">
    <location>
        <begin position="17"/>
        <end position="32"/>
    </location>
</feature>
<organism evidence="3 4">
    <name type="scientific">Colletotrichum musicola</name>
    <dbReference type="NCBI Taxonomy" id="2175873"/>
    <lineage>
        <taxon>Eukaryota</taxon>
        <taxon>Fungi</taxon>
        <taxon>Dikarya</taxon>
        <taxon>Ascomycota</taxon>
        <taxon>Pezizomycotina</taxon>
        <taxon>Sordariomycetes</taxon>
        <taxon>Hypocreomycetidae</taxon>
        <taxon>Glomerellales</taxon>
        <taxon>Glomerellaceae</taxon>
        <taxon>Colletotrichum</taxon>
        <taxon>Colletotrichum orchidearum species complex</taxon>
    </lineage>
</organism>
<dbReference type="Gene3D" id="3.40.50.150">
    <property type="entry name" value="Vaccinia Virus protein VP39"/>
    <property type="match status" value="1"/>
</dbReference>
<comment type="similarity">
    <text evidence="1">Belongs to the methyltransferase superfamily. LaeA methyltransferase family.</text>
</comment>
<feature type="compositionally biased region" description="Acidic residues" evidence="2">
    <location>
        <begin position="36"/>
        <end position="45"/>
    </location>
</feature>
<dbReference type="OrthoDB" id="2013972at2759"/>
<dbReference type="CDD" id="cd02440">
    <property type="entry name" value="AdoMet_MTases"/>
    <property type="match status" value="1"/>
</dbReference>
<gene>
    <name evidence="3" type="ORF">CMUS01_06592</name>
</gene>
<dbReference type="AlphaFoldDB" id="A0A8H6KLM2"/>
<dbReference type="SUPFAM" id="SSF53335">
    <property type="entry name" value="S-adenosyl-L-methionine-dependent methyltransferases"/>
    <property type="match status" value="1"/>
</dbReference>
<dbReference type="Proteomes" id="UP000639643">
    <property type="component" value="Unassembled WGS sequence"/>
</dbReference>
<comment type="caution">
    <text evidence="3">The sequence shown here is derived from an EMBL/GenBank/DDBJ whole genome shotgun (WGS) entry which is preliminary data.</text>
</comment>
<reference evidence="3" key="1">
    <citation type="journal article" date="2020" name="Phytopathology">
        <title>Genome Sequence Resources of Colletotrichum truncatum, C. plurivorum, C. musicola, and C. sojae: Four Species Pathogenic to Soybean (Glycine max).</title>
        <authorList>
            <person name="Rogerio F."/>
            <person name="Boufleur T.R."/>
            <person name="Ciampi-Guillardi M."/>
            <person name="Sukno S.A."/>
            <person name="Thon M.R."/>
            <person name="Massola Junior N.S."/>
            <person name="Baroncelli R."/>
        </authorList>
    </citation>
    <scope>NUCLEOTIDE SEQUENCE</scope>
    <source>
        <strain evidence="3">LFN0074</strain>
    </source>
</reference>
<keyword evidence="4" id="KW-1185">Reference proteome</keyword>
<feature type="region of interest" description="Disordered" evidence="2">
    <location>
        <begin position="1"/>
        <end position="45"/>
    </location>
</feature>
<proteinExistence type="inferred from homology"/>